<dbReference type="InterPro" id="IPR001293">
    <property type="entry name" value="Znf_TRAF"/>
</dbReference>
<comment type="caution">
    <text evidence="8">The sequence shown here is derived from an EMBL/GenBank/DDBJ whole genome shotgun (WGS) entry which is preliminary data.</text>
</comment>
<organism evidence="8 9">
    <name type="scientific">Brassica cretica</name>
    <name type="common">Mustard</name>
    <dbReference type="NCBI Taxonomy" id="69181"/>
    <lineage>
        <taxon>Eukaryota</taxon>
        <taxon>Viridiplantae</taxon>
        <taxon>Streptophyta</taxon>
        <taxon>Embryophyta</taxon>
        <taxon>Tracheophyta</taxon>
        <taxon>Spermatophyta</taxon>
        <taxon>Magnoliopsida</taxon>
        <taxon>eudicotyledons</taxon>
        <taxon>Gunneridae</taxon>
        <taxon>Pentapetalae</taxon>
        <taxon>rosids</taxon>
        <taxon>malvids</taxon>
        <taxon>Brassicales</taxon>
        <taxon>Brassicaceae</taxon>
        <taxon>Brassiceae</taxon>
        <taxon>Brassica</taxon>
    </lineage>
</organism>
<feature type="zinc finger region" description="TRAF-type" evidence="4">
    <location>
        <begin position="65"/>
        <end position="109"/>
    </location>
</feature>
<keyword evidence="5" id="KW-1133">Transmembrane helix</keyword>
<dbReference type="Pfam" id="PF02176">
    <property type="entry name" value="zf-TRAF"/>
    <property type="match status" value="1"/>
</dbReference>
<keyword evidence="3 4" id="KW-0862">Zinc</keyword>
<keyword evidence="5" id="KW-0812">Transmembrane</keyword>
<dbReference type="Proteomes" id="UP000266723">
    <property type="component" value="Unassembled WGS sequence"/>
</dbReference>
<dbReference type="PANTHER" id="PTHR16295:SF10">
    <property type="entry name" value="EXPRESSED PROTEIN"/>
    <property type="match status" value="1"/>
</dbReference>
<evidence type="ECO:0000256" key="4">
    <source>
        <dbReference type="PROSITE-ProRule" id="PRU00207"/>
    </source>
</evidence>
<protein>
    <recommendedName>
        <fullName evidence="7">TRAF-type domain-containing protein</fullName>
    </recommendedName>
</protein>
<dbReference type="PROSITE" id="PS50145">
    <property type="entry name" value="ZF_TRAF"/>
    <property type="match status" value="1"/>
</dbReference>
<gene>
    <name evidence="8" type="ORF">DY000_02054627</name>
</gene>
<evidence type="ECO:0000256" key="2">
    <source>
        <dbReference type="ARBA" id="ARBA00022771"/>
    </source>
</evidence>
<evidence type="ECO:0000313" key="8">
    <source>
        <dbReference type="EMBL" id="KAF3496909.1"/>
    </source>
</evidence>
<feature type="signal peptide" evidence="6">
    <location>
        <begin position="1"/>
        <end position="16"/>
    </location>
</feature>
<feature type="chain" id="PRO_5046104146" description="TRAF-type domain-containing protein" evidence="6">
    <location>
        <begin position="17"/>
        <end position="214"/>
    </location>
</feature>
<dbReference type="EMBL" id="QGKV02002055">
    <property type="protein sequence ID" value="KAF3496909.1"/>
    <property type="molecule type" value="Genomic_DNA"/>
</dbReference>
<keyword evidence="5" id="KW-0472">Membrane</keyword>
<dbReference type="SUPFAM" id="SSF49599">
    <property type="entry name" value="TRAF domain-like"/>
    <property type="match status" value="1"/>
</dbReference>
<feature type="transmembrane region" description="Helical" evidence="5">
    <location>
        <begin position="189"/>
        <end position="207"/>
    </location>
</feature>
<reference evidence="8 9" key="1">
    <citation type="journal article" date="2020" name="BMC Genomics">
        <title>Intraspecific diversification of the crop wild relative Brassica cretica Lam. using demographic model selection.</title>
        <authorList>
            <person name="Kioukis A."/>
            <person name="Michalopoulou V.A."/>
            <person name="Briers L."/>
            <person name="Pirintsos S."/>
            <person name="Studholme D.J."/>
            <person name="Pavlidis P."/>
            <person name="Sarris P.F."/>
        </authorList>
    </citation>
    <scope>NUCLEOTIDE SEQUENCE [LARGE SCALE GENOMIC DNA]</scope>
    <source>
        <strain evidence="9">cv. PFS-1207/04</strain>
    </source>
</reference>
<feature type="domain" description="TRAF-type" evidence="7">
    <location>
        <begin position="65"/>
        <end position="109"/>
    </location>
</feature>
<keyword evidence="6" id="KW-0732">Signal</keyword>
<evidence type="ECO:0000313" key="9">
    <source>
        <dbReference type="Proteomes" id="UP000266723"/>
    </source>
</evidence>
<dbReference type="PANTHER" id="PTHR16295">
    <property type="entry name" value="TRAF-TYPE ZINC FINGER PROTEIN-RELATED"/>
    <property type="match status" value="1"/>
</dbReference>
<accession>A0ABQ7AGP2</accession>
<dbReference type="Gene3D" id="3.30.40.10">
    <property type="entry name" value="Zinc/RING finger domain, C3HC4 (zinc finger)"/>
    <property type="match status" value="2"/>
</dbReference>
<sequence length="214" mass="24022">MQPLHLLGCLIPLLESTLLSFSVLTIFNVFSDRDIPAPNIDLHRVHCARNLEKCKICGDMVPKKHAEEHFANTHAPVPCSMCKETIAREAFDNHKGELCPKRIVTCEFCEFPLPAVDLAEHQEVCGNRTELCYQCNSYVRLREIYSHQTKCPGSVLNNVESSRRIPRAAEGDGNGRRRRDGNGVSNKRLFFTIAITGIAVLIGSLFFQRKPEGS</sequence>
<dbReference type="InterPro" id="IPR013083">
    <property type="entry name" value="Znf_RING/FYVE/PHD"/>
</dbReference>
<evidence type="ECO:0000256" key="1">
    <source>
        <dbReference type="ARBA" id="ARBA00022723"/>
    </source>
</evidence>
<evidence type="ECO:0000259" key="7">
    <source>
        <dbReference type="PROSITE" id="PS50145"/>
    </source>
</evidence>
<evidence type="ECO:0000256" key="6">
    <source>
        <dbReference type="SAM" id="SignalP"/>
    </source>
</evidence>
<dbReference type="InterPro" id="IPR051986">
    <property type="entry name" value="Innate_Immune_Apopt_Reg"/>
</dbReference>
<evidence type="ECO:0000256" key="5">
    <source>
        <dbReference type="SAM" id="Phobius"/>
    </source>
</evidence>
<name>A0ABQ7AGP2_BRACR</name>
<evidence type="ECO:0000256" key="3">
    <source>
        <dbReference type="ARBA" id="ARBA00022833"/>
    </source>
</evidence>
<keyword evidence="1 4" id="KW-0479">Metal-binding</keyword>
<keyword evidence="9" id="KW-1185">Reference proteome</keyword>
<keyword evidence="2 4" id="KW-0863">Zinc-finger</keyword>
<proteinExistence type="predicted"/>